<dbReference type="InterPro" id="IPR004358">
    <property type="entry name" value="Sig_transdc_His_kin-like_C"/>
</dbReference>
<organism evidence="13 14">
    <name type="scientific">Desulfosporosinus orientis (strain ATCC 19365 / DSM 765 / NCIMB 8382 / VKM B-1628 / Singapore I)</name>
    <name type="common">Desulfotomaculum orientis</name>
    <dbReference type="NCBI Taxonomy" id="768706"/>
    <lineage>
        <taxon>Bacteria</taxon>
        <taxon>Bacillati</taxon>
        <taxon>Bacillota</taxon>
        <taxon>Clostridia</taxon>
        <taxon>Eubacteriales</taxon>
        <taxon>Desulfitobacteriaceae</taxon>
        <taxon>Desulfosporosinus</taxon>
    </lineage>
</organism>
<dbReference type="Pfam" id="PF00512">
    <property type="entry name" value="HisKA"/>
    <property type="match status" value="1"/>
</dbReference>
<keyword evidence="5" id="KW-0547">Nucleotide-binding</keyword>
<evidence type="ECO:0000259" key="12">
    <source>
        <dbReference type="PROSITE" id="PS50113"/>
    </source>
</evidence>
<evidence type="ECO:0000313" key="14">
    <source>
        <dbReference type="Proteomes" id="UP000006346"/>
    </source>
</evidence>
<dbReference type="InterPro" id="IPR013767">
    <property type="entry name" value="PAS_fold"/>
</dbReference>
<proteinExistence type="predicted"/>
<evidence type="ECO:0000256" key="7">
    <source>
        <dbReference type="ARBA" id="ARBA00022840"/>
    </source>
</evidence>
<dbReference type="InterPro" id="IPR036890">
    <property type="entry name" value="HATPase_C_sf"/>
</dbReference>
<dbReference type="Gene3D" id="3.30.450.20">
    <property type="entry name" value="PAS domain"/>
    <property type="match status" value="3"/>
</dbReference>
<keyword evidence="7" id="KW-0067">ATP-binding</keyword>
<dbReference type="Pfam" id="PF02518">
    <property type="entry name" value="HATPase_c"/>
    <property type="match status" value="1"/>
</dbReference>
<feature type="domain" description="PAC" evidence="12">
    <location>
        <begin position="425"/>
        <end position="477"/>
    </location>
</feature>
<keyword evidence="3" id="KW-0597">Phosphoprotein</keyword>
<evidence type="ECO:0000259" key="10">
    <source>
        <dbReference type="PROSITE" id="PS50109"/>
    </source>
</evidence>
<dbReference type="Gene3D" id="3.30.565.10">
    <property type="entry name" value="Histidine kinase-like ATPase, C-terminal domain"/>
    <property type="match status" value="1"/>
</dbReference>
<keyword evidence="9" id="KW-1133">Transmembrane helix</keyword>
<dbReference type="CDD" id="cd00130">
    <property type="entry name" value="PAS"/>
    <property type="match status" value="1"/>
</dbReference>
<sequence length="697" mass="77892">MFKSLNLRTKFLISMGLVVLMSLSLVIAILSMNSVEMAKTLAYQVAEETARNNSNFIQAELEASMDTVRTLSYTFQEVALTKGTKREVLNNILINVLKDNPKFFGAWTLWEPNALDGKDSEYINKPGYDGTGRFIPYWSRLNGQPHLEPLVNYSIKGAGEYYLIPRETKRETIMEPYYYPVAGKDVLLTSVVVPLVVNNTFVGVVGVDITLDTIQKVVSEIRPLEIGYARLLSNQGKYVAHNEADKIGKTMQNLQGKEAVRLGESYTTTRNGVYEIYLPISVGRTSAPWSMVVGIPVEEILSKANSIRDFAIVIGVIALIIMGFVIYQVASSITNRYLMAEIRERSQIEEKALRFASIVESTDDGIIGMDPNGIILDWNRGAERIFGYLEREIVGKSIMKLIPQDKQCEFDEILCNILSQSLPMTHYETISQRKDGQLINVYYTVSPIKDHFGKIVGASNIIKDVTAERKLEKEMIRMDQMALVGEMAASIGHEVRNPMTTVRGFLQLLGEQKNTDKYSEYIPLMISELDRANAIISEFLSISRTKTTEFARQNLNDIIECILPLIQAEATSEEKLIKVELTAIPDLFLDHKEIRQVILNLTRNGLEAMDIGGCLTIRTFLNEQNVVLAIQDEGEGISPEVIDRLGTPFLTTKDKGTGLGLAVCFGIAARHNAKITAQTGKQGTTFLMKFALKQSDS</sequence>
<dbReference type="SMART" id="SM00091">
    <property type="entry name" value="PAS"/>
    <property type="match status" value="1"/>
</dbReference>
<evidence type="ECO:0000256" key="4">
    <source>
        <dbReference type="ARBA" id="ARBA00022679"/>
    </source>
</evidence>
<dbReference type="Pfam" id="PF00989">
    <property type="entry name" value="PAS"/>
    <property type="match status" value="1"/>
</dbReference>
<dbReference type="RefSeq" id="WP_014186302.1">
    <property type="nucleotide sequence ID" value="NC_016584.1"/>
</dbReference>
<evidence type="ECO:0000256" key="2">
    <source>
        <dbReference type="ARBA" id="ARBA00012438"/>
    </source>
</evidence>
<feature type="transmembrane region" description="Helical" evidence="9">
    <location>
        <begin position="12"/>
        <end position="30"/>
    </location>
</feature>
<name>G7WFY0_DESOD</name>
<dbReference type="CDD" id="cd00082">
    <property type="entry name" value="HisKA"/>
    <property type="match status" value="1"/>
</dbReference>
<dbReference type="KEGG" id="dor:Desor_4053"/>
<dbReference type="CDD" id="cd12913">
    <property type="entry name" value="PDC1_MCP_like"/>
    <property type="match status" value="1"/>
</dbReference>
<keyword evidence="9" id="KW-0472">Membrane</keyword>
<dbReference type="eggNOG" id="COG3852">
    <property type="taxonomic scope" value="Bacteria"/>
</dbReference>
<dbReference type="GO" id="GO:0000155">
    <property type="term" value="F:phosphorelay sensor kinase activity"/>
    <property type="evidence" value="ECO:0007669"/>
    <property type="project" value="InterPro"/>
</dbReference>
<feature type="domain" description="Histidine kinase" evidence="10">
    <location>
        <begin position="490"/>
        <end position="694"/>
    </location>
</feature>
<dbReference type="InterPro" id="IPR003661">
    <property type="entry name" value="HisK_dim/P_dom"/>
</dbReference>
<reference evidence="14" key="1">
    <citation type="submission" date="2011-11" db="EMBL/GenBank/DDBJ databases">
        <title>Complete sequence of Desulfosporosinus orientis DSM 765.</title>
        <authorList>
            <person name="Lucas S."/>
            <person name="Han J."/>
            <person name="Lapidus A."/>
            <person name="Cheng J.-F."/>
            <person name="Goodwin L."/>
            <person name="Pitluck S."/>
            <person name="Peters L."/>
            <person name="Ovchinnikova G."/>
            <person name="Teshima H."/>
            <person name="Detter J.C."/>
            <person name="Han C."/>
            <person name="Tapia R."/>
            <person name="Land M."/>
            <person name="Hauser L."/>
            <person name="Kyrpides N."/>
            <person name="Ivanova N."/>
            <person name="Pagani I."/>
            <person name="Pester M."/>
            <person name="Spring S."/>
            <person name="Ollivier B."/>
            <person name="Rattei T."/>
            <person name="Klenk H.-P."/>
            <person name="Wagner M."/>
            <person name="Loy A."/>
            <person name="Woyke T."/>
        </authorList>
    </citation>
    <scope>NUCLEOTIDE SEQUENCE [LARGE SCALE GENOMIC DNA]</scope>
    <source>
        <strain evidence="14">ATCC 19365 / DSM 765 / NCIMB 8382 / VKM B-1628</strain>
    </source>
</reference>
<accession>G7WFY0</accession>
<dbReference type="PRINTS" id="PR00344">
    <property type="entry name" value="BCTRLSENSOR"/>
</dbReference>
<dbReference type="PATRIC" id="fig|768706.3.peg.4103"/>
<feature type="transmembrane region" description="Helical" evidence="9">
    <location>
        <begin position="310"/>
        <end position="330"/>
    </location>
</feature>
<evidence type="ECO:0000259" key="11">
    <source>
        <dbReference type="PROSITE" id="PS50112"/>
    </source>
</evidence>
<dbReference type="SUPFAM" id="SSF55874">
    <property type="entry name" value="ATPase domain of HSP90 chaperone/DNA topoisomerase II/histidine kinase"/>
    <property type="match status" value="1"/>
</dbReference>
<dbReference type="GO" id="GO:0006355">
    <property type="term" value="P:regulation of DNA-templated transcription"/>
    <property type="evidence" value="ECO:0007669"/>
    <property type="project" value="InterPro"/>
</dbReference>
<dbReference type="PANTHER" id="PTHR43065:SF46">
    <property type="entry name" value="C4-DICARBOXYLATE TRANSPORT SENSOR PROTEIN DCTB"/>
    <property type="match status" value="1"/>
</dbReference>
<keyword evidence="4" id="KW-0808">Transferase</keyword>
<dbReference type="InterPro" id="IPR003594">
    <property type="entry name" value="HATPase_dom"/>
</dbReference>
<dbReference type="InterPro" id="IPR000014">
    <property type="entry name" value="PAS"/>
</dbReference>
<dbReference type="STRING" id="768706.Desor_4053"/>
<dbReference type="InterPro" id="IPR005467">
    <property type="entry name" value="His_kinase_dom"/>
</dbReference>
<keyword evidence="8" id="KW-0902">Two-component regulatory system</keyword>
<dbReference type="EC" id="2.7.13.3" evidence="2"/>
<protein>
    <recommendedName>
        <fullName evidence="2">histidine kinase</fullName>
        <ecNumber evidence="2">2.7.13.3</ecNumber>
    </recommendedName>
</protein>
<dbReference type="AlphaFoldDB" id="G7WFY0"/>
<dbReference type="Gene3D" id="1.10.287.130">
    <property type="match status" value="1"/>
</dbReference>
<reference evidence="13 14" key="2">
    <citation type="journal article" date="2012" name="J. Bacteriol.">
        <title>Complete genome sequences of Desulfosporosinus orientis DSM765T, Desulfosporosinus youngiae DSM17734T, Desulfosporosinus meridiei DSM13257T, and Desulfosporosinus acidiphilus DSM22704T.</title>
        <authorList>
            <person name="Pester M."/>
            <person name="Brambilla E."/>
            <person name="Alazard D."/>
            <person name="Rattei T."/>
            <person name="Weinmaier T."/>
            <person name="Han J."/>
            <person name="Lucas S."/>
            <person name="Lapidus A."/>
            <person name="Cheng J.F."/>
            <person name="Goodwin L."/>
            <person name="Pitluck S."/>
            <person name="Peters L."/>
            <person name="Ovchinnikova G."/>
            <person name="Teshima H."/>
            <person name="Detter J.C."/>
            <person name="Han C.S."/>
            <person name="Tapia R."/>
            <person name="Land M.L."/>
            <person name="Hauser L."/>
            <person name="Kyrpides N.C."/>
            <person name="Ivanova N.N."/>
            <person name="Pagani I."/>
            <person name="Huntmann M."/>
            <person name="Wei C.L."/>
            <person name="Davenport K.W."/>
            <person name="Daligault H."/>
            <person name="Chain P.S."/>
            <person name="Chen A."/>
            <person name="Mavromatis K."/>
            <person name="Markowitz V."/>
            <person name="Szeto E."/>
            <person name="Mikhailova N."/>
            <person name="Pati A."/>
            <person name="Wagner M."/>
            <person name="Woyke T."/>
            <person name="Ollivier B."/>
            <person name="Klenk H.P."/>
            <person name="Spring S."/>
            <person name="Loy A."/>
        </authorList>
    </citation>
    <scope>NUCLEOTIDE SEQUENCE [LARGE SCALE GENOMIC DNA]</scope>
    <source>
        <strain evidence="14">ATCC 19365 / DSM 765 / NCIMB 8382 / VKM B-1628</strain>
    </source>
</reference>
<dbReference type="SMART" id="SM00388">
    <property type="entry name" value="HisKA"/>
    <property type="match status" value="1"/>
</dbReference>
<dbReference type="InterPro" id="IPR000700">
    <property type="entry name" value="PAS-assoc_C"/>
</dbReference>
<gene>
    <name evidence="13" type="ordered locus">Desor_4053</name>
</gene>
<keyword evidence="6" id="KW-0418">Kinase</keyword>
<dbReference type="PROSITE" id="PS50113">
    <property type="entry name" value="PAC"/>
    <property type="match status" value="1"/>
</dbReference>
<dbReference type="HOGENOM" id="CLU_395223_0_0_9"/>
<evidence type="ECO:0000256" key="1">
    <source>
        <dbReference type="ARBA" id="ARBA00000085"/>
    </source>
</evidence>
<dbReference type="PANTHER" id="PTHR43065">
    <property type="entry name" value="SENSOR HISTIDINE KINASE"/>
    <property type="match status" value="1"/>
</dbReference>
<keyword evidence="9" id="KW-0812">Transmembrane</keyword>
<dbReference type="InterPro" id="IPR036097">
    <property type="entry name" value="HisK_dim/P_sf"/>
</dbReference>
<evidence type="ECO:0000256" key="6">
    <source>
        <dbReference type="ARBA" id="ARBA00022777"/>
    </source>
</evidence>
<feature type="domain" description="PAS" evidence="11">
    <location>
        <begin position="351"/>
        <end position="421"/>
    </location>
</feature>
<dbReference type="SMART" id="SM00387">
    <property type="entry name" value="HATPase_c"/>
    <property type="match status" value="1"/>
</dbReference>
<evidence type="ECO:0000256" key="9">
    <source>
        <dbReference type="SAM" id="Phobius"/>
    </source>
</evidence>
<comment type="catalytic activity">
    <reaction evidence="1">
        <text>ATP + protein L-histidine = ADP + protein N-phospho-L-histidine.</text>
        <dbReference type="EC" id="2.7.13.3"/>
    </reaction>
</comment>
<dbReference type="Pfam" id="PF22673">
    <property type="entry name" value="MCP-like_PDC_1"/>
    <property type="match status" value="1"/>
</dbReference>
<dbReference type="SUPFAM" id="SSF55785">
    <property type="entry name" value="PYP-like sensor domain (PAS domain)"/>
    <property type="match status" value="1"/>
</dbReference>
<evidence type="ECO:0000256" key="5">
    <source>
        <dbReference type="ARBA" id="ARBA00022741"/>
    </source>
</evidence>
<evidence type="ECO:0000313" key="13">
    <source>
        <dbReference type="EMBL" id="AET69495.1"/>
    </source>
</evidence>
<keyword evidence="14" id="KW-1185">Reference proteome</keyword>
<dbReference type="PROSITE" id="PS50112">
    <property type="entry name" value="PAS"/>
    <property type="match status" value="1"/>
</dbReference>
<dbReference type="GO" id="GO:0005524">
    <property type="term" value="F:ATP binding"/>
    <property type="evidence" value="ECO:0007669"/>
    <property type="project" value="UniProtKB-KW"/>
</dbReference>
<dbReference type="PROSITE" id="PS50109">
    <property type="entry name" value="HIS_KIN"/>
    <property type="match status" value="1"/>
</dbReference>
<dbReference type="NCBIfam" id="TIGR00229">
    <property type="entry name" value="sensory_box"/>
    <property type="match status" value="1"/>
</dbReference>
<dbReference type="Proteomes" id="UP000006346">
    <property type="component" value="Chromosome"/>
</dbReference>
<dbReference type="SUPFAM" id="SSF47384">
    <property type="entry name" value="Homodimeric domain of signal transducing histidine kinase"/>
    <property type="match status" value="1"/>
</dbReference>
<evidence type="ECO:0000256" key="3">
    <source>
        <dbReference type="ARBA" id="ARBA00022553"/>
    </source>
</evidence>
<dbReference type="InterPro" id="IPR035965">
    <property type="entry name" value="PAS-like_dom_sf"/>
</dbReference>
<dbReference type="EMBL" id="CP003108">
    <property type="protein sequence ID" value="AET69495.1"/>
    <property type="molecule type" value="Genomic_DNA"/>
</dbReference>
<evidence type="ECO:0000256" key="8">
    <source>
        <dbReference type="ARBA" id="ARBA00023012"/>
    </source>
</evidence>